<dbReference type="GO" id="GO:0043161">
    <property type="term" value="P:proteasome-mediated ubiquitin-dependent protein catabolic process"/>
    <property type="evidence" value="ECO:0007669"/>
    <property type="project" value="InterPro"/>
</dbReference>
<keyword evidence="6 8" id="KW-0863">Zinc-finger</keyword>
<dbReference type="InterPro" id="IPR006594">
    <property type="entry name" value="LisH"/>
</dbReference>
<dbReference type="EMBL" id="ML978136">
    <property type="protein sequence ID" value="KAF2093900.1"/>
    <property type="molecule type" value="Genomic_DNA"/>
</dbReference>
<evidence type="ECO:0000256" key="4">
    <source>
        <dbReference type="ARBA" id="ARBA00022490"/>
    </source>
</evidence>
<dbReference type="GO" id="GO:0034657">
    <property type="term" value="C:GID complex"/>
    <property type="evidence" value="ECO:0007669"/>
    <property type="project" value="TreeGrafter"/>
</dbReference>
<feature type="zinc finger region" description="RING-Gid-type" evidence="8">
    <location>
        <begin position="333"/>
        <end position="394"/>
    </location>
</feature>
<dbReference type="InterPro" id="IPR006595">
    <property type="entry name" value="CTLH_C"/>
</dbReference>
<feature type="domain" description="CTLH" evidence="9">
    <location>
        <begin position="170"/>
        <end position="229"/>
    </location>
</feature>
<evidence type="ECO:0000259" key="10">
    <source>
        <dbReference type="PROSITE" id="PS51867"/>
    </source>
</evidence>
<dbReference type="PROSITE" id="PS50896">
    <property type="entry name" value="LISH"/>
    <property type="match status" value="1"/>
</dbReference>
<evidence type="ECO:0000256" key="1">
    <source>
        <dbReference type="ARBA" id="ARBA00002343"/>
    </source>
</evidence>
<comment type="caution">
    <text evidence="11">The sequence shown here is derived from an EMBL/GenBank/DDBJ whole genome shotgun (WGS) entry which is preliminary data.</text>
</comment>
<dbReference type="OrthoDB" id="1933455at2759"/>
<dbReference type="PROSITE" id="PS50897">
    <property type="entry name" value="CTLH"/>
    <property type="match status" value="1"/>
</dbReference>
<evidence type="ECO:0000256" key="3">
    <source>
        <dbReference type="ARBA" id="ARBA00010615"/>
    </source>
</evidence>
<dbReference type="PROSITE" id="PS51867">
    <property type="entry name" value="ZF_RING_GID"/>
    <property type="match status" value="1"/>
</dbReference>
<evidence type="ECO:0000256" key="6">
    <source>
        <dbReference type="ARBA" id="ARBA00022771"/>
    </source>
</evidence>
<dbReference type="PANTHER" id="PTHR12170">
    <property type="entry name" value="MACROPHAGE ERYTHROBLAST ATTACHER-RELATED"/>
    <property type="match status" value="1"/>
</dbReference>
<feature type="domain" description="RING-Gid-type" evidence="10">
    <location>
        <begin position="333"/>
        <end position="394"/>
    </location>
</feature>
<dbReference type="AlphaFoldDB" id="A0A9P4I713"/>
<dbReference type="SMART" id="SM00757">
    <property type="entry name" value="CRA"/>
    <property type="match status" value="1"/>
</dbReference>
<organism evidence="11 12">
    <name type="scientific">Rhizodiscina lignyota</name>
    <dbReference type="NCBI Taxonomy" id="1504668"/>
    <lineage>
        <taxon>Eukaryota</taxon>
        <taxon>Fungi</taxon>
        <taxon>Dikarya</taxon>
        <taxon>Ascomycota</taxon>
        <taxon>Pezizomycotina</taxon>
        <taxon>Dothideomycetes</taxon>
        <taxon>Pleosporomycetidae</taxon>
        <taxon>Aulographales</taxon>
        <taxon>Rhizodiscinaceae</taxon>
        <taxon>Rhizodiscina</taxon>
    </lineage>
</organism>
<comment type="similarity">
    <text evidence="3">Belongs to the FYV10 family.</text>
</comment>
<dbReference type="PANTHER" id="PTHR12170:SF2">
    <property type="entry name" value="E3 UBIQUITIN-PROTEIN TRANSFERASE MAEA"/>
    <property type="match status" value="1"/>
</dbReference>
<proteinExistence type="inferred from homology"/>
<dbReference type="Pfam" id="PF10607">
    <property type="entry name" value="CTLH"/>
    <property type="match status" value="1"/>
</dbReference>
<keyword evidence="12" id="KW-1185">Reference proteome</keyword>
<evidence type="ECO:0000259" key="9">
    <source>
        <dbReference type="PROSITE" id="PS50897"/>
    </source>
</evidence>
<comment type="subcellular location">
    <subcellularLocation>
        <location evidence="2">Cytoplasm</location>
    </subcellularLocation>
</comment>
<dbReference type="SMART" id="SM00667">
    <property type="entry name" value="LisH"/>
    <property type="match status" value="1"/>
</dbReference>
<dbReference type="InterPro" id="IPR013144">
    <property type="entry name" value="CRA_dom"/>
</dbReference>
<evidence type="ECO:0000313" key="12">
    <source>
        <dbReference type="Proteomes" id="UP000799772"/>
    </source>
</evidence>
<keyword evidence="4" id="KW-0963">Cytoplasm</keyword>
<gene>
    <name evidence="11" type="ORF">NA57DRAFT_47447</name>
</gene>
<accession>A0A9P4I713</accession>
<dbReference type="GO" id="GO:0005737">
    <property type="term" value="C:cytoplasm"/>
    <property type="evidence" value="ECO:0007669"/>
    <property type="project" value="UniProtKB-SubCell"/>
</dbReference>
<keyword evidence="7" id="KW-0862">Zinc</keyword>
<dbReference type="GO" id="GO:0008270">
    <property type="term" value="F:zinc ion binding"/>
    <property type="evidence" value="ECO:0007669"/>
    <property type="project" value="UniProtKB-KW"/>
</dbReference>
<protein>
    <recommendedName>
        <fullName evidence="13">Protein FYV10</fullName>
    </recommendedName>
</protein>
<reference evidence="11" key="1">
    <citation type="journal article" date="2020" name="Stud. Mycol.">
        <title>101 Dothideomycetes genomes: a test case for predicting lifestyles and emergence of pathogens.</title>
        <authorList>
            <person name="Haridas S."/>
            <person name="Albert R."/>
            <person name="Binder M."/>
            <person name="Bloem J."/>
            <person name="Labutti K."/>
            <person name="Salamov A."/>
            <person name="Andreopoulos B."/>
            <person name="Baker S."/>
            <person name="Barry K."/>
            <person name="Bills G."/>
            <person name="Bluhm B."/>
            <person name="Cannon C."/>
            <person name="Castanera R."/>
            <person name="Culley D."/>
            <person name="Daum C."/>
            <person name="Ezra D."/>
            <person name="Gonzalez J."/>
            <person name="Henrissat B."/>
            <person name="Kuo A."/>
            <person name="Liang C."/>
            <person name="Lipzen A."/>
            <person name="Lutzoni F."/>
            <person name="Magnuson J."/>
            <person name="Mondo S."/>
            <person name="Nolan M."/>
            <person name="Ohm R."/>
            <person name="Pangilinan J."/>
            <person name="Park H.-J."/>
            <person name="Ramirez L."/>
            <person name="Alfaro M."/>
            <person name="Sun H."/>
            <person name="Tritt A."/>
            <person name="Yoshinaga Y."/>
            <person name="Zwiers L.-H."/>
            <person name="Turgeon B."/>
            <person name="Goodwin S."/>
            <person name="Spatafora J."/>
            <person name="Crous P."/>
            <person name="Grigoriev I."/>
        </authorList>
    </citation>
    <scope>NUCLEOTIDE SEQUENCE</scope>
    <source>
        <strain evidence="11">CBS 133067</strain>
    </source>
</reference>
<sequence>MAAELTTIKLNPDEHLLLDQPVLRLPAEVNRSNLKSAQIAIDQAKKAVVPAVNSATSAALSASGNNDQAAQKALASLDSMIQKTNVLKRKLSAISASTDSASASLGARVRHLNELHSIPSLADVKYDEWSRTRLDRLLVDYLLRMGYLESAKGLAKAKDIEDLVRVEIEAFEACGKIEKSLRNKSTKEALVWCGENRKELQRVESELEFELRFQQYTELIRKGPGHRLETLTHAKKYLSSHKDQGLVMRAAGLMAFSSDVPFDPQRSLFSDDRWNRLADIFVQTHHQLFSIPPVPLLHTALSAGLTALKTPACHSKNNPNSSSLTDSAPSPICPICSTELNALARNVPYATHNKSHVDPDPVVLPNGRIYGSERLRRANEKLGTEKGRVRDPLDGSEFDEMSVKKVFIS</sequence>
<evidence type="ECO:0000256" key="5">
    <source>
        <dbReference type="ARBA" id="ARBA00022723"/>
    </source>
</evidence>
<evidence type="ECO:0008006" key="13">
    <source>
        <dbReference type="Google" id="ProtNLM"/>
    </source>
</evidence>
<evidence type="ECO:0000256" key="2">
    <source>
        <dbReference type="ARBA" id="ARBA00004496"/>
    </source>
</evidence>
<evidence type="ECO:0000313" key="11">
    <source>
        <dbReference type="EMBL" id="KAF2093900.1"/>
    </source>
</evidence>
<dbReference type="GO" id="GO:0061630">
    <property type="term" value="F:ubiquitin protein ligase activity"/>
    <property type="evidence" value="ECO:0007669"/>
    <property type="project" value="InterPro"/>
</dbReference>
<dbReference type="InterPro" id="IPR045098">
    <property type="entry name" value="Fyv10_fam"/>
</dbReference>
<name>A0A9P4I713_9PEZI</name>
<dbReference type="InterPro" id="IPR024964">
    <property type="entry name" value="CTLH/CRA"/>
</dbReference>
<dbReference type="Proteomes" id="UP000799772">
    <property type="component" value="Unassembled WGS sequence"/>
</dbReference>
<dbReference type="InterPro" id="IPR044063">
    <property type="entry name" value="ZF_RING_GID"/>
</dbReference>
<comment type="function">
    <text evidence="1">Involved in the proteasome-dependent degradation of fructose-1,6-bisphosphatase.</text>
</comment>
<evidence type="ECO:0000256" key="7">
    <source>
        <dbReference type="ARBA" id="ARBA00022833"/>
    </source>
</evidence>
<dbReference type="GO" id="GO:0005634">
    <property type="term" value="C:nucleus"/>
    <property type="evidence" value="ECO:0007669"/>
    <property type="project" value="TreeGrafter"/>
</dbReference>
<evidence type="ECO:0000256" key="8">
    <source>
        <dbReference type="PROSITE-ProRule" id="PRU01215"/>
    </source>
</evidence>
<keyword evidence="5" id="KW-0479">Metal-binding</keyword>